<accession>A0A2N8ZEF1</accession>
<evidence type="ECO:0000313" key="2">
    <source>
        <dbReference type="EMBL" id="SON50268.1"/>
    </source>
</evidence>
<keyword evidence="3" id="KW-1185">Reference proteome</keyword>
<dbReference type="EMBL" id="LT960611">
    <property type="protein sequence ID" value="SON50268.1"/>
    <property type="molecule type" value="Genomic_DNA"/>
</dbReference>
<feature type="region of interest" description="Disordered" evidence="1">
    <location>
        <begin position="654"/>
        <end position="679"/>
    </location>
</feature>
<gene>
    <name evidence="2" type="ORF">VTAP4600_A2289</name>
</gene>
<dbReference type="KEGG" id="vta:A2289"/>
<dbReference type="Proteomes" id="UP000235828">
    <property type="component" value="Chromosome A"/>
</dbReference>
<dbReference type="OrthoDB" id="5825621at2"/>
<dbReference type="RefSeq" id="WP_102522781.1">
    <property type="nucleotide sequence ID" value="NZ_LT960611.1"/>
</dbReference>
<protein>
    <submittedName>
        <fullName evidence="2">Uncharacterized protein</fullName>
    </submittedName>
</protein>
<dbReference type="AlphaFoldDB" id="A0A2N8ZEF1"/>
<evidence type="ECO:0000256" key="1">
    <source>
        <dbReference type="SAM" id="MobiDB-lite"/>
    </source>
</evidence>
<sequence length="784" mass="87825">MAKSPLSKNSKTVKHIRNNKNVTALHLTIPYKGSKSRTVTDFDVSHLLHVGANSYNDKIKSRTSYLRSFCKQAHKYFDNGKSARTVTGNYETLRAYIAFCDALSVDPFSEVGYLKYAGNDGELRNRIKMYHPSKKLWEMSHGDRLGIKEVSASIITSSLRTSLVWCGLPSELWATQHRGFTGERTPYKGYSSFEEKTLVTRLSELFFTLAPQLIAAKEKNLALPDELPVVIDFEGHQEVISIQTALKTQTHGQSKNGASVKPSAAFNLTMGAAYHLICFFTSLNDSDVQSIAHPVTIQTSERDKSLQVVKVSSFKARANKEVDAVFTNESFDVDKRDGVKFIKTLEALSALYGGDAEGSELLFTLNNQGEKNGSFHVNEINKHLVVELNLLSPTRKSCLPWFKELFYSYRNQHVIELTKETNELGRVSISKVARPCSKASSTHGATNAAYCILSCYTDLSLKGILLPLIYSEKNSDGKILVSFNYRNGDSNSFSISTANKRVIQDIEQFATELADKQKSKNHERLLLKRGNSKQAPRDWDGVTPISSNLMNTWSVESGEYFISLQSSRWREMTSNQVYSNSGKSGVQSVLQNLLSTIDKHYVNGDPTLNKIIISQAIQVIEHLNDNSTLEQAKSAIAAKLGITMLAHEEWEKKQEEKSKTNPNGIYCNGEQSIEGRKSTQRKTNNAMKLPLPCTEYDMCHKCQSAKAVDEVQSIYKLISFIDVLKESLNQYPNAKEEVHEKIKAFEFTLDGASKKVYEGAMALFLKNGRHPRVSTDHAILGLYR</sequence>
<organism evidence="2 3">
    <name type="scientific">Vibrio tapetis subsp. tapetis</name>
    <dbReference type="NCBI Taxonomy" id="1671868"/>
    <lineage>
        <taxon>Bacteria</taxon>
        <taxon>Pseudomonadati</taxon>
        <taxon>Pseudomonadota</taxon>
        <taxon>Gammaproteobacteria</taxon>
        <taxon>Vibrionales</taxon>
        <taxon>Vibrionaceae</taxon>
        <taxon>Vibrio</taxon>
    </lineage>
</organism>
<reference evidence="2 3" key="1">
    <citation type="submission" date="2017-10" db="EMBL/GenBank/DDBJ databases">
        <authorList>
            <person name="Banno H."/>
            <person name="Chua N.-H."/>
        </authorList>
    </citation>
    <scope>NUCLEOTIDE SEQUENCE [LARGE SCALE GENOMIC DNA]</scope>
    <source>
        <strain evidence="2">Vibrio tapetis CECT4600</strain>
    </source>
</reference>
<proteinExistence type="predicted"/>
<evidence type="ECO:0000313" key="3">
    <source>
        <dbReference type="Proteomes" id="UP000235828"/>
    </source>
</evidence>
<name>A0A2N8ZEF1_9VIBR</name>